<evidence type="ECO:0000256" key="10">
    <source>
        <dbReference type="ARBA" id="ARBA00022777"/>
    </source>
</evidence>
<reference evidence="17 18" key="1">
    <citation type="journal article" date="2010" name="J. Bacteriol.">
        <title>Genome sequence of the oligotrophic marine Gammaproteobacterium HTCC2143, isolated from the Oregon Coast.</title>
        <authorList>
            <person name="Oh H.M."/>
            <person name="Kang I."/>
            <person name="Ferriera S."/>
            <person name="Giovannoni S.J."/>
            <person name="Cho J.C."/>
        </authorList>
    </citation>
    <scope>NUCLEOTIDE SEQUENCE [LARGE SCALE GENOMIC DNA]</scope>
    <source>
        <strain evidence="17 18">HTCC2143</strain>
    </source>
</reference>
<evidence type="ECO:0000256" key="13">
    <source>
        <dbReference type="ARBA" id="ARBA00032866"/>
    </source>
</evidence>
<dbReference type="CDD" id="cd02025">
    <property type="entry name" value="PanK"/>
    <property type="match status" value="1"/>
</dbReference>
<keyword evidence="12 14" id="KW-0173">Coenzyme A biosynthesis</keyword>
<evidence type="ECO:0000256" key="6">
    <source>
        <dbReference type="ARBA" id="ARBA00015080"/>
    </source>
</evidence>
<dbReference type="InterPro" id="IPR006083">
    <property type="entry name" value="PRK/URK"/>
</dbReference>
<accession>A0YHR5</accession>
<evidence type="ECO:0000256" key="1">
    <source>
        <dbReference type="ARBA" id="ARBA00001206"/>
    </source>
</evidence>
<dbReference type="PIRSF" id="PIRSF000545">
    <property type="entry name" value="Pantothenate_kin"/>
    <property type="match status" value="1"/>
</dbReference>
<evidence type="ECO:0000256" key="12">
    <source>
        <dbReference type="ARBA" id="ARBA00022993"/>
    </source>
</evidence>
<feature type="binding site" evidence="14">
    <location>
        <begin position="97"/>
        <end position="104"/>
    </location>
    <ligand>
        <name>ATP</name>
        <dbReference type="ChEBI" id="CHEBI:30616"/>
    </ligand>
</feature>
<evidence type="ECO:0000256" key="2">
    <source>
        <dbReference type="ARBA" id="ARBA00004496"/>
    </source>
</evidence>
<dbReference type="Gene3D" id="3.40.50.300">
    <property type="entry name" value="P-loop containing nucleotide triphosphate hydrolases"/>
    <property type="match status" value="1"/>
</dbReference>
<evidence type="ECO:0000259" key="16">
    <source>
        <dbReference type="Pfam" id="PF00485"/>
    </source>
</evidence>
<dbReference type="GO" id="GO:0005737">
    <property type="term" value="C:cytoplasm"/>
    <property type="evidence" value="ECO:0007669"/>
    <property type="project" value="UniProtKB-SubCell"/>
</dbReference>
<dbReference type="STRING" id="247633.GP2143_12386"/>
<dbReference type="GO" id="GO:0005524">
    <property type="term" value="F:ATP binding"/>
    <property type="evidence" value="ECO:0007669"/>
    <property type="project" value="UniProtKB-UniRule"/>
</dbReference>
<comment type="caution">
    <text evidence="17">The sequence shown here is derived from an EMBL/GenBank/DDBJ whole genome shotgun (WGS) entry which is preliminary data.</text>
</comment>
<dbReference type="EMBL" id="AAVT01000022">
    <property type="protein sequence ID" value="EAW29611.1"/>
    <property type="molecule type" value="Genomic_DNA"/>
</dbReference>
<gene>
    <name evidence="14" type="primary">coaA</name>
    <name evidence="17" type="ORF">GP2143_12386</name>
</gene>
<dbReference type="NCBIfam" id="TIGR00554">
    <property type="entry name" value="panK_bact"/>
    <property type="match status" value="1"/>
</dbReference>
<evidence type="ECO:0000256" key="5">
    <source>
        <dbReference type="ARBA" id="ARBA00012102"/>
    </source>
</evidence>
<dbReference type="Proteomes" id="UP000004931">
    <property type="component" value="Unassembled WGS sequence"/>
</dbReference>
<dbReference type="PANTHER" id="PTHR10285">
    <property type="entry name" value="URIDINE KINASE"/>
    <property type="match status" value="1"/>
</dbReference>
<sequence length="319" mass="36324">MSPKQINSHIPTAYRHFTAEQWARLRADTPIVLSEQEVIEMRGRGEVISLEEVTMIYLPLSRLLNLYVGATQDLHRVTSSFLGRLQPKVPYIIGLAGSVAVGKSTTGRILQALLARWPNHPKVDLVTTDGFLHDNATLKMRGLSDRKGFPESFDQRQLITFLNDVKSGKSNVSAPIYSHQIYDIVPDESKVIDQPDILIVEGLNVLQVPQLREGSDTPPAISDFFDFSIYLDANVQDIEKWYVERILNLRETAFRDPDAFFHGLAKVSEKDAIDFAHRIWKTVNEENLRLNILPTRERAQLILRKNVDHAISDVYLRKL</sequence>
<comment type="pathway">
    <text evidence="3 14 15">Cofactor biosynthesis; coenzyme A biosynthesis; CoA from (R)-pantothenate: step 1/5.</text>
</comment>
<dbReference type="GO" id="GO:0015937">
    <property type="term" value="P:coenzyme A biosynthetic process"/>
    <property type="evidence" value="ECO:0007669"/>
    <property type="project" value="UniProtKB-UniRule"/>
</dbReference>
<dbReference type="GO" id="GO:0004594">
    <property type="term" value="F:pantothenate kinase activity"/>
    <property type="evidence" value="ECO:0007669"/>
    <property type="project" value="UniProtKB-UniRule"/>
</dbReference>
<dbReference type="UniPathway" id="UPA00241">
    <property type="reaction ID" value="UER00352"/>
</dbReference>
<keyword evidence="11 14" id="KW-0067">ATP-binding</keyword>
<keyword evidence="18" id="KW-1185">Reference proteome</keyword>
<feature type="domain" description="Phosphoribulokinase/uridine kinase" evidence="16">
    <location>
        <begin position="92"/>
        <end position="235"/>
    </location>
</feature>
<evidence type="ECO:0000256" key="15">
    <source>
        <dbReference type="RuleBase" id="RU003530"/>
    </source>
</evidence>
<keyword evidence="9 14" id="KW-0547">Nucleotide-binding</keyword>
<evidence type="ECO:0000256" key="7">
    <source>
        <dbReference type="ARBA" id="ARBA00022490"/>
    </source>
</evidence>
<evidence type="ECO:0000313" key="18">
    <source>
        <dbReference type="Proteomes" id="UP000004931"/>
    </source>
</evidence>
<evidence type="ECO:0000256" key="11">
    <source>
        <dbReference type="ARBA" id="ARBA00022840"/>
    </source>
</evidence>
<evidence type="ECO:0000256" key="4">
    <source>
        <dbReference type="ARBA" id="ARBA00006087"/>
    </source>
</evidence>
<comment type="catalytic activity">
    <reaction evidence="1 14 15">
        <text>(R)-pantothenate + ATP = (R)-4'-phosphopantothenate + ADP + H(+)</text>
        <dbReference type="Rhea" id="RHEA:16373"/>
        <dbReference type="ChEBI" id="CHEBI:10986"/>
        <dbReference type="ChEBI" id="CHEBI:15378"/>
        <dbReference type="ChEBI" id="CHEBI:29032"/>
        <dbReference type="ChEBI" id="CHEBI:30616"/>
        <dbReference type="ChEBI" id="CHEBI:456216"/>
        <dbReference type="EC" id="2.7.1.33"/>
    </reaction>
</comment>
<organism evidence="17 18">
    <name type="scientific">marine gamma proteobacterium HTCC2143</name>
    <dbReference type="NCBI Taxonomy" id="247633"/>
    <lineage>
        <taxon>Bacteria</taxon>
        <taxon>Pseudomonadati</taxon>
        <taxon>Pseudomonadota</taxon>
        <taxon>Gammaproteobacteria</taxon>
        <taxon>Cellvibrionales</taxon>
        <taxon>Spongiibacteraceae</taxon>
        <taxon>BD1-7 clade</taxon>
    </lineage>
</organism>
<proteinExistence type="inferred from homology"/>
<evidence type="ECO:0000256" key="8">
    <source>
        <dbReference type="ARBA" id="ARBA00022679"/>
    </source>
</evidence>
<protein>
    <recommendedName>
        <fullName evidence="6 14">Pantothenate kinase</fullName>
        <ecNumber evidence="5 14">2.7.1.33</ecNumber>
    </recommendedName>
    <alternativeName>
        <fullName evidence="13 14">Pantothenic acid kinase</fullName>
    </alternativeName>
</protein>
<dbReference type="HAMAP" id="MF_00215">
    <property type="entry name" value="Pantothen_kinase_1"/>
    <property type="match status" value="1"/>
</dbReference>
<evidence type="ECO:0000256" key="14">
    <source>
        <dbReference type="HAMAP-Rule" id="MF_00215"/>
    </source>
</evidence>
<dbReference type="InterPro" id="IPR027417">
    <property type="entry name" value="P-loop_NTPase"/>
</dbReference>
<keyword evidence="7 14" id="KW-0963">Cytoplasm</keyword>
<dbReference type="AlphaFoldDB" id="A0YHR5"/>
<dbReference type="InterPro" id="IPR004566">
    <property type="entry name" value="PanK"/>
</dbReference>
<dbReference type="Pfam" id="PF00485">
    <property type="entry name" value="PRK"/>
    <property type="match status" value="1"/>
</dbReference>
<name>A0YHR5_9GAMM</name>
<keyword evidence="8 14" id="KW-0808">Transferase</keyword>
<comment type="similarity">
    <text evidence="4 14 15">Belongs to the prokaryotic pantothenate kinase family.</text>
</comment>
<dbReference type="OrthoDB" id="1550976at2"/>
<dbReference type="eggNOG" id="COG1072">
    <property type="taxonomic scope" value="Bacteria"/>
</dbReference>
<evidence type="ECO:0000313" key="17">
    <source>
        <dbReference type="EMBL" id="EAW29611.1"/>
    </source>
</evidence>
<dbReference type="EC" id="2.7.1.33" evidence="5 14"/>
<evidence type="ECO:0000256" key="9">
    <source>
        <dbReference type="ARBA" id="ARBA00022741"/>
    </source>
</evidence>
<comment type="subcellular location">
    <subcellularLocation>
        <location evidence="2 14 15">Cytoplasm</location>
    </subcellularLocation>
</comment>
<dbReference type="SUPFAM" id="SSF52540">
    <property type="entry name" value="P-loop containing nucleoside triphosphate hydrolases"/>
    <property type="match status" value="1"/>
</dbReference>
<evidence type="ECO:0000256" key="3">
    <source>
        <dbReference type="ARBA" id="ARBA00005225"/>
    </source>
</evidence>
<keyword evidence="10 14" id="KW-0418">Kinase</keyword>